<organism evidence="2 3">
    <name type="scientific">Streptomyces bacillaris</name>
    <dbReference type="NCBI Taxonomy" id="68179"/>
    <lineage>
        <taxon>Bacteria</taxon>
        <taxon>Bacillati</taxon>
        <taxon>Actinomycetota</taxon>
        <taxon>Actinomycetes</taxon>
        <taxon>Kitasatosporales</taxon>
        <taxon>Streptomycetaceae</taxon>
        <taxon>Streptomyces</taxon>
    </lineage>
</organism>
<name>A0ABW6E073_9ACTN</name>
<keyword evidence="3" id="KW-1185">Reference proteome</keyword>
<comment type="caution">
    <text evidence="2">The sequence shown here is derived from an EMBL/GenBank/DDBJ whole genome shotgun (WGS) entry which is preliminary data.</text>
</comment>
<sequence>MRGGDGLFEVEPVELEPTEKKRPQGRPAVDKRFRAFDPSNPPKKK</sequence>
<dbReference type="RefSeq" id="WP_167372470.1">
    <property type="nucleotide sequence ID" value="NZ_JBHVRE010000020.1"/>
</dbReference>
<evidence type="ECO:0000313" key="2">
    <source>
        <dbReference type="EMBL" id="MFD3958727.1"/>
    </source>
</evidence>
<feature type="compositionally biased region" description="Basic and acidic residues" evidence="1">
    <location>
        <begin position="17"/>
        <end position="35"/>
    </location>
</feature>
<accession>A0ABW6E073</accession>
<feature type="region of interest" description="Disordered" evidence="1">
    <location>
        <begin position="1"/>
        <end position="45"/>
    </location>
</feature>
<protein>
    <submittedName>
        <fullName evidence="2">Uncharacterized protein</fullName>
    </submittedName>
</protein>
<dbReference type="EMBL" id="JBHXPM010000021">
    <property type="protein sequence ID" value="MFD3958727.1"/>
    <property type="molecule type" value="Genomic_DNA"/>
</dbReference>
<proteinExistence type="predicted"/>
<dbReference type="Proteomes" id="UP001598300">
    <property type="component" value="Unassembled WGS sequence"/>
</dbReference>
<evidence type="ECO:0000313" key="3">
    <source>
        <dbReference type="Proteomes" id="UP001598300"/>
    </source>
</evidence>
<reference evidence="2 3" key="1">
    <citation type="submission" date="2024-09" db="EMBL/GenBank/DDBJ databases">
        <title>The Natural Products Discovery Center: Release of the First 8490 Sequenced Strains for Exploring Actinobacteria Biosynthetic Diversity.</title>
        <authorList>
            <person name="Kalkreuter E."/>
            <person name="Kautsar S.A."/>
            <person name="Yang D."/>
            <person name="Bader C.D."/>
            <person name="Teijaro C.N."/>
            <person name="Fluegel L."/>
            <person name="Davis C.M."/>
            <person name="Simpson J.R."/>
            <person name="Lauterbach L."/>
            <person name="Steele A.D."/>
            <person name="Gui C."/>
            <person name="Meng S."/>
            <person name="Li G."/>
            <person name="Viehrig K."/>
            <person name="Ye F."/>
            <person name="Su P."/>
            <person name="Kiefer A.F."/>
            <person name="Nichols A."/>
            <person name="Cepeda A.J."/>
            <person name="Yan W."/>
            <person name="Fan B."/>
            <person name="Jiang Y."/>
            <person name="Adhikari A."/>
            <person name="Zheng C.-J."/>
            <person name="Schuster L."/>
            <person name="Cowan T.M."/>
            <person name="Smanski M.J."/>
            <person name="Chevrette M.G."/>
            <person name="De Carvalho L.P.S."/>
            <person name="Shen B."/>
        </authorList>
    </citation>
    <scope>NUCLEOTIDE SEQUENCE [LARGE SCALE GENOMIC DNA]</scope>
    <source>
        <strain evidence="2 3">NPDC058584</strain>
    </source>
</reference>
<gene>
    <name evidence="2" type="ORF">ACFWR3_21960</name>
</gene>
<evidence type="ECO:0000256" key="1">
    <source>
        <dbReference type="SAM" id="MobiDB-lite"/>
    </source>
</evidence>